<dbReference type="AlphaFoldDB" id="A0A1L5F8R3"/>
<keyword evidence="1" id="KW-0732">Signal</keyword>
<dbReference type="InterPro" id="IPR001087">
    <property type="entry name" value="GDSL"/>
</dbReference>
<sequence length="286" mass="31565">MYKKVKWLTILAIAAASTCIFSIGFAYSLSITNSSVNESNIKNNSENTENTENKTEEVINQLDANSYNVLVMGDSLAKGTGDENNEGFAGGFVKLWKAKTSKPLRVTNIAVNGDTSSGLLNVVHSAQTLEYIQNSSIIFISIGGNEIKNFKSVDISSVDSSLSESKESTSSPADNVKSVENQYLNNLESIFKSIRSKNQNCIIVFIGLYNPFGSDITPDKVELLNNWNYKTDELVSSDNNGVYVPTYDLFKYNTQSYLAPDNFHPNAAGYDAISKRIFEVLKNYKN</sequence>
<protein>
    <submittedName>
        <fullName evidence="2">Acyl-CoA thioesterase</fullName>
    </submittedName>
</protein>
<gene>
    <name evidence="2" type="ORF">BS101_11730</name>
</gene>
<evidence type="ECO:0000313" key="3">
    <source>
        <dbReference type="Proteomes" id="UP000184604"/>
    </source>
</evidence>
<organism evidence="2 3">
    <name type="scientific">Clostridium kluyveri</name>
    <dbReference type="NCBI Taxonomy" id="1534"/>
    <lineage>
        <taxon>Bacteria</taxon>
        <taxon>Bacillati</taxon>
        <taxon>Bacillota</taxon>
        <taxon>Clostridia</taxon>
        <taxon>Eubacteriales</taxon>
        <taxon>Clostridiaceae</taxon>
        <taxon>Clostridium</taxon>
    </lineage>
</organism>
<feature type="chain" id="PRO_5013335493" evidence="1">
    <location>
        <begin position="27"/>
        <end position="286"/>
    </location>
</feature>
<dbReference type="Gene3D" id="3.40.50.1110">
    <property type="entry name" value="SGNH hydrolase"/>
    <property type="match status" value="1"/>
</dbReference>
<dbReference type="PANTHER" id="PTHR30383">
    <property type="entry name" value="THIOESTERASE 1/PROTEASE 1/LYSOPHOSPHOLIPASE L1"/>
    <property type="match status" value="1"/>
</dbReference>
<dbReference type="EMBL" id="CP018335">
    <property type="protein sequence ID" value="APM39367.1"/>
    <property type="molecule type" value="Genomic_DNA"/>
</dbReference>
<reference evidence="2 3" key="1">
    <citation type="submission" date="2016-12" db="EMBL/GenBank/DDBJ databases">
        <title>Complete genome sequence of Clostridium kluyveri JZZ isolated from the pit mud of a Chinese flavor liquor-making factory.</title>
        <authorList>
            <person name="Wang Y."/>
        </authorList>
    </citation>
    <scope>NUCLEOTIDE SEQUENCE [LARGE SCALE GENOMIC DNA]</scope>
    <source>
        <strain evidence="2 3">JZZ</strain>
    </source>
</reference>
<dbReference type="SUPFAM" id="SSF52266">
    <property type="entry name" value="SGNH hydrolase"/>
    <property type="match status" value="1"/>
</dbReference>
<dbReference type="Pfam" id="PF00657">
    <property type="entry name" value="Lipase_GDSL"/>
    <property type="match status" value="1"/>
</dbReference>
<dbReference type="InterPro" id="IPR036514">
    <property type="entry name" value="SGNH_hydro_sf"/>
</dbReference>
<name>A0A1L5F8R3_CLOKL</name>
<dbReference type="OrthoDB" id="252349at2"/>
<dbReference type="GO" id="GO:0004622">
    <property type="term" value="F:phosphatidylcholine lysophospholipase activity"/>
    <property type="evidence" value="ECO:0007669"/>
    <property type="project" value="TreeGrafter"/>
</dbReference>
<dbReference type="RefSeq" id="WP_073538993.1">
    <property type="nucleotide sequence ID" value="NZ_CP018335.1"/>
</dbReference>
<dbReference type="Proteomes" id="UP000184604">
    <property type="component" value="Chromosome"/>
</dbReference>
<feature type="signal peptide" evidence="1">
    <location>
        <begin position="1"/>
        <end position="26"/>
    </location>
</feature>
<dbReference type="PANTHER" id="PTHR30383:SF27">
    <property type="entry name" value="SPORE GERMINATION LIPASE LIPC"/>
    <property type="match status" value="1"/>
</dbReference>
<accession>A0A1L5F8R3</accession>
<dbReference type="InterPro" id="IPR051532">
    <property type="entry name" value="Ester_Hydrolysis_Enzymes"/>
</dbReference>
<evidence type="ECO:0000313" key="2">
    <source>
        <dbReference type="EMBL" id="APM39367.1"/>
    </source>
</evidence>
<proteinExistence type="predicted"/>
<evidence type="ECO:0000256" key="1">
    <source>
        <dbReference type="SAM" id="SignalP"/>
    </source>
</evidence>